<dbReference type="SUPFAM" id="SSF51905">
    <property type="entry name" value="FAD/NAD(P)-binding domain"/>
    <property type="match status" value="1"/>
</dbReference>
<dbReference type="Proteomes" id="UP000193933">
    <property type="component" value="Unassembled WGS sequence"/>
</dbReference>
<dbReference type="NCBIfam" id="TIGR01789">
    <property type="entry name" value="lycopene_cycl"/>
    <property type="match status" value="1"/>
</dbReference>
<dbReference type="GO" id="GO:0045436">
    <property type="term" value="F:lycopene beta cyclase activity"/>
    <property type="evidence" value="ECO:0007669"/>
    <property type="project" value="InterPro"/>
</dbReference>
<evidence type="ECO:0000256" key="1">
    <source>
        <dbReference type="ARBA" id="ARBA00006599"/>
    </source>
</evidence>
<proteinExistence type="inferred from homology"/>
<organism evidence="2 3">
    <name type="scientific">Pantoea conspicua</name>
    <dbReference type="NCBI Taxonomy" id="472705"/>
    <lineage>
        <taxon>Bacteria</taxon>
        <taxon>Pseudomonadati</taxon>
        <taxon>Pseudomonadota</taxon>
        <taxon>Gammaproteobacteria</taxon>
        <taxon>Enterobacterales</taxon>
        <taxon>Erwiniaceae</taxon>
        <taxon>Pantoea</taxon>
    </lineage>
</organism>
<evidence type="ECO:0000313" key="2">
    <source>
        <dbReference type="EMBL" id="ORM55916.1"/>
    </source>
</evidence>
<dbReference type="Gene3D" id="3.50.50.60">
    <property type="entry name" value="FAD/NAD(P)-binding domain"/>
    <property type="match status" value="1"/>
</dbReference>
<accession>A0A1X1C2N1</accession>
<dbReference type="EMBL" id="MLFN01000001">
    <property type="protein sequence ID" value="ORM55916.1"/>
    <property type="molecule type" value="Genomic_DNA"/>
</dbReference>
<dbReference type="InterPro" id="IPR008461">
    <property type="entry name" value="CrtY"/>
</dbReference>
<dbReference type="Pfam" id="PF05834">
    <property type="entry name" value="Lycopene_cycl"/>
    <property type="match status" value="1"/>
</dbReference>
<comment type="caution">
    <text evidence="2">The sequence shown here is derived from an EMBL/GenBank/DDBJ whole genome shotgun (WGS) entry which is preliminary data.</text>
</comment>
<gene>
    <name evidence="2" type="ORF">HA41_00340</name>
</gene>
<keyword evidence="3" id="KW-1185">Reference proteome</keyword>
<dbReference type="InterPro" id="IPR010108">
    <property type="entry name" value="Lycopene_cyclase_b/e"/>
</dbReference>
<protein>
    <submittedName>
        <fullName evidence="2">Lycopene cyclase</fullName>
    </submittedName>
</protein>
<name>A0A1X1C2N1_9GAMM</name>
<comment type="similarity">
    <text evidence="1">Belongs to the lycopene cyclase family.</text>
</comment>
<evidence type="ECO:0000313" key="3">
    <source>
        <dbReference type="Proteomes" id="UP000193933"/>
    </source>
</evidence>
<dbReference type="NCBIfam" id="TIGR01790">
    <property type="entry name" value="carotene-cycl"/>
    <property type="match status" value="1"/>
</dbReference>
<dbReference type="AlphaFoldDB" id="A0A1X1C2N1"/>
<sequence>MPSYDLILVGGGLANGLIALRLRQQHPSLRILLIEAESQPGANHTWSFHAEDLSETQHRWVAPLVVHHWPGYQVRFPQRHRNLNSGYFCVTAERFAEVMHDRFEQHLLLNTAVESVASRSVTLADGRVLEASAVIDGRGYQPDRALRMGFQAFVGQEWQLSQPHGLTTPIIMDATVDQQAGYRFVYSLPFSADTLLIEDTHYIDDATLSADRARQNIRDYAARQGWQLTRLLREEQGALPITLTGDIDVFWQTRDLPCSGLRAGLFHPTTGYSLPLAVALADRLAQMTTFNSDTLHATIQHFASEAWQQQRFFRMLNRMLFLAGPADQRWQVMQRFYGLPEGLIARFYAGKLTLPDRLRILSGKPPVPVLAALQAVMTPHRQQAMQ</sequence>
<reference evidence="2 3" key="1">
    <citation type="journal article" date="2017" name="Antonie Van Leeuwenhoek">
        <title>Phylogenomic resolution of the bacterial genus Pantoea and its relationship with Erwinia and Tatumella.</title>
        <authorList>
            <person name="Palmer M."/>
            <person name="Steenkamp E.T."/>
            <person name="Coetzee M.P."/>
            <person name="Chan W.Y."/>
            <person name="van Zyl E."/>
            <person name="De Maayer P."/>
            <person name="Coutinho T.A."/>
            <person name="Blom J."/>
            <person name="Smits T.H."/>
            <person name="Duffy B."/>
            <person name="Venter S.N."/>
        </authorList>
    </citation>
    <scope>NUCLEOTIDE SEQUENCE [LARGE SCALE GENOMIC DNA]</scope>
    <source>
        <strain evidence="2 3">LMG 24534</strain>
    </source>
</reference>
<dbReference type="GO" id="GO:0016705">
    <property type="term" value="F:oxidoreductase activity, acting on paired donors, with incorporation or reduction of molecular oxygen"/>
    <property type="evidence" value="ECO:0007669"/>
    <property type="project" value="InterPro"/>
</dbReference>
<dbReference type="STRING" id="472705.GCA_001743465_01325"/>
<dbReference type="InterPro" id="IPR036188">
    <property type="entry name" value="FAD/NAD-bd_sf"/>
</dbReference>
<dbReference type="OrthoDB" id="5793379at2"/>
<dbReference type="RefSeq" id="WP_094119068.1">
    <property type="nucleotide sequence ID" value="NZ_MLFN01000001.1"/>
</dbReference>
<dbReference type="GO" id="GO:0016117">
    <property type="term" value="P:carotenoid biosynthetic process"/>
    <property type="evidence" value="ECO:0007669"/>
    <property type="project" value="InterPro"/>
</dbReference>